<protein>
    <submittedName>
        <fullName evidence="3">Uncharacterized protein</fullName>
    </submittedName>
</protein>
<reference evidence="3" key="1">
    <citation type="journal article" date="2014" name="Front. Microbiol.">
        <title>High frequency of phylogenetically diverse reductive dehalogenase-homologous genes in deep subseafloor sedimentary metagenomes.</title>
        <authorList>
            <person name="Kawai M."/>
            <person name="Futagami T."/>
            <person name="Toyoda A."/>
            <person name="Takaki Y."/>
            <person name="Nishi S."/>
            <person name="Hori S."/>
            <person name="Arai W."/>
            <person name="Tsubouchi T."/>
            <person name="Morono Y."/>
            <person name="Uchiyama I."/>
            <person name="Ito T."/>
            <person name="Fujiyama A."/>
            <person name="Inagaki F."/>
            <person name="Takami H."/>
        </authorList>
    </citation>
    <scope>NUCLEOTIDE SEQUENCE</scope>
    <source>
        <strain evidence="3">Expedition CK06-06</strain>
    </source>
</reference>
<organism evidence="3">
    <name type="scientific">marine sediment metagenome</name>
    <dbReference type="NCBI Taxonomy" id="412755"/>
    <lineage>
        <taxon>unclassified sequences</taxon>
        <taxon>metagenomes</taxon>
        <taxon>ecological metagenomes</taxon>
    </lineage>
</organism>
<dbReference type="Pfam" id="PF07721">
    <property type="entry name" value="TPR_4"/>
    <property type="match status" value="1"/>
</dbReference>
<dbReference type="InterPro" id="IPR011717">
    <property type="entry name" value="TPR-4"/>
</dbReference>
<gene>
    <name evidence="3" type="ORF">S01H1_12924</name>
</gene>
<dbReference type="SUPFAM" id="SSF48452">
    <property type="entry name" value="TPR-like"/>
    <property type="match status" value="2"/>
</dbReference>
<keyword evidence="2" id="KW-0802">TPR repeat</keyword>
<comment type="caution">
    <text evidence="3">The sequence shown here is derived from an EMBL/GenBank/DDBJ whole genome shotgun (WGS) entry which is preliminary data.</text>
</comment>
<feature type="non-terminal residue" evidence="3">
    <location>
        <position position="412"/>
    </location>
</feature>
<dbReference type="InterPro" id="IPR019734">
    <property type="entry name" value="TPR_rpt"/>
</dbReference>
<dbReference type="EMBL" id="BARS01006646">
    <property type="protein sequence ID" value="GAF71678.1"/>
    <property type="molecule type" value="Genomic_DNA"/>
</dbReference>
<dbReference type="SMART" id="SM00028">
    <property type="entry name" value="TPR"/>
    <property type="match status" value="4"/>
</dbReference>
<evidence type="ECO:0000313" key="3">
    <source>
        <dbReference type="EMBL" id="GAF71678.1"/>
    </source>
</evidence>
<dbReference type="Gene3D" id="1.25.40.10">
    <property type="entry name" value="Tetratricopeptide repeat domain"/>
    <property type="match status" value="2"/>
</dbReference>
<evidence type="ECO:0000256" key="1">
    <source>
        <dbReference type="ARBA" id="ARBA00022737"/>
    </source>
</evidence>
<dbReference type="InterPro" id="IPR011990">
    <property type="entry name" value="TPR-like_helical_dom_sf"/>
</dbReference>
<feature type="non-terminal residue" evidence="3">
    <location>
        <position position="1"/>
    </location>
</feature>
<proteinExistence type="predicted"/>
<dbReference type="PANTHER" id="PTHR44943:SF8">
    <property type="entry name" value="TPR REPEAT-CONTAINING PROTEIN MJ0263"/>
    <property type="match status" value="1"/>
</dbReference>
<accession>X0RSD5</accession>
<dbReference type="Pfam" id="PF14559">
    <property type="entry name" value="TPR_19"/>
    <property type="match status" value="1"/>
</dbReference>
<dbReference type="AlphaFoldDB" id="X0RSD5"/>
<evidence type="ECO:0000256" key="2">
    <source>
        <dbReference type="ARBA" id="ARBA00022803"/>
    </source>
</evidence>
<dbReference type="GO" id="GO:0042802">
    <property type="term" value="F:identical protein binding"/>
    <property type="evidence" value="ECO:0007669"/>
    <property type="project" value="InterPro"/>
</dbReference>
<sequence>DQPAPVDQIISNLFEEVDDRALVYILWGRFYGPRSEKRGLAIFDEAINEDPSDTRVYEAKAALLARYGRSEEAADTMAKALEILKSDPEHNEAAALRFMKTIVWYRIDGGQLDVADQLISELQAEHPEDSEATTFVGIIAARRGDHDRALEVFDRVIDTDPRYVAARVERAKLYIVSGELSRAKDDLRVANEEGGATNQIAMQLGGVYERMHDRVSAQITYEKILDRDPSYEPAIRRLMEIYFQLESWTLLEGLLDDVHRRFPNEPLYYEIEADMWRRRGNTDKSLAALGAGAKAAPKDRGAVWNYLVALVSARHYGEALGVADQYIDHEDFGPEDFGPWAKAIKAHVYVRQGKTAEAEVLFAEAVAEATRDSLDDVSWQMADAYGPAQAVGKLTDMFDLRPDDWQIRALVG</sequence>
<dbReference type="PANTHER" id="PTHR44943">
    <property type="entry name" value="CELLULOSE SYNTHASE OPERON PROTEIN C"/>
    <property type="match status" value="1"/>
</dbReference>
<keyword evidence="1" id="KW-0677">Repeat</keyword>
<dbReference type="PROSITE" id="PS50005">
    <property type="entry name" value="TPR"/>
    <property type="match status" value="1"/>
</dbReference>
<name>X0RSD5_9ZZZZ</name>
<dbReference type="InterPro" id="IPR051685">
    <property type="entry name" value="Ycf3/AcsC/BcsC/TPR_MFPF"/>
</dbReference>